<sequence>MDKLLSMGSMALRKAALNEQAKEFLLENEVLFNVLKKAADRYIGGETLDETVRKVMQQNGNGFKCSIEFMGESTRNEHEAAEATTEFVKICQQINQQNLYSTVSLDLSHIGLAVSEDLCYNNLMTICAAATKGKTEVIISAEGTERTDAILHTYKRAVKEYSDLGITLQAYLYRSKDDFAELLKTPGRIRIVKGAFETAPQLSMPRGEALDEAYLDYVAQLLSNGHLCSIATHHDKIQQQAKALVHQYHPDKDKYEFESLYGIQTEQLDKLKAEGYPTKLYFVYGKEWYLYLCNRLAEYPMNIFRALNDIVG</sequence>
<dbReference type="InterPro" id="IPR002872">
    <property type="entry name" value="Proline_DH_dom"/>
</dbReference>
<dbReference type="AlphaFoldDB" id="A0A1T4TL96"/>
<dbReference type="InterPro" id="IPR015659">
    <property type="entry name" value="Proline_oxidase"/>
</dbReference>
<evidence type="ECO:0000256" key="1">
    <source>
        <dbReference type="ARBA" id="ARBA00004739"/>
    </source>
</evidence>
<dbReference type="PANTHER" id="PTHR13914">
    <property type="entry name" value="PROLINE OXIDASE"/>
    <property type="match status" value="1"/>
</dbReference>
<protein>
    <recommendedName>
        <fullName evidence="2">proline dehydrogenase</fullName>
        <ecNumber evidence="2">1.5.5.2</ecNumber>
    </recommendedName>
</protein>
<feature type="binding site" evidence="9">
    <location>
        <begin position="232"/>
        <end position="233"/>
    </location>
    <ligand>
        <name>FAD</name>
        <dbReference type="ChEBI" id="CHEBI:57692"/>
    </ligand>
</feature>
<gene>
    <name evidence="11" type="ORF">SAMN04488128_105374</name>
</gene>
<feature type="binding site" evidence="9">
    <location>
        <begin position="193"/>
        <end position="195"/>
    </location>
    <ligand>
        <name>FAD</name>
        <dbReference type="ChEBI" id="CHEBI:57692"/>
    </ligand>
</feature>
<dbReference type="InterPro" id="IPR008219">
    <property type="entry name" value="PRODH_bac_arc"/>
</dbReference>
<dbReference type="PANTHER" id="PTHR13914:SF0">
    <property type="entry name" value="PROLINE DEHYDROGENASE 1, MITOCHONDRIAL"/>
    <property type="match status" value="1"/>
</dbReference>
<dbReference type="UniPathway" id="UPA00261">
    <property type="reaction ID" value="UER00373"/>
</dbReference>
<name>A0A1T4TL96_9BACT</name>
<dbReference type="SUPFAM" id="SSF51730">
    <property type="entry name" value="FAD-linked oxidoreductase"/>
    <property type="match status" value="1"/>
</dbReference>
<dbReference type="Proteomes" id="UP000190367">
    <property type="component" value="Unassembled WGS sequence"/>
</dbReference>
<dbReference type="GO" id="GO:0010133">
    <property type="term" value="P:L-proline catabolic process to L-glutamate"/>
    <property type="evidence" value="ECO:0007669"/>
    <property type="project" value="UniProtKB-UniPathway"/>
</dbReference>
<evidence type="ECO:0000256" key="7">
    <source>
        <dbReference type="ARBA" id="ARBA00023062"/>
    </source>
</evidence>
<comment type="catalytic activity">
    <reaction evidence="8">
        <text>L-proline + a quinone = (S)-1-pyrroline-5-carboxylate + a quinol + H(+)</text>
        <dbReference type="Rhea" id="RHEA:23784"/>
        <dbReference type="ChEBI" id="CHEBI:15378"/>
        <dbReference type="ChEBI" id="CHEBI:17388"/>
        <dbReference type="ChEBI" id="CHEBI:24646"/>
        <dbReference type="ChEBI" id="CHEBI:60039"/>
        <dbReference type="ChEBI" id="CHEBI:132124"/>
        <dbReference type="EC" id="1.5.5.2"/>
    </reaction>
</comment>
<accession>A0A1T4TL96</accession>
<dbReference type="EC" id="1.5.5.2" evidence="2"/>
<dbReference type="Pfam" id="PF01619">
    <property type="entry name" value="Pro_dh"/>
    <property type="match status" value="1"/>
</dbReference>
<proteinExistence type="predicted"/>
<evidence type="ECO:0000259" key="10">
    <source>
        <dbReference type="Pfam" id="PF01619"/>
    </source>
</evidence>
<dbReference type="OrthoDB" id="9773461at2"/>
<dbReference type="STRING" id="634771.SAMN04488128_105374"/>
<dbReference type="GO" id="GO:0004657">
    <property type="term" value="F:proline dehydrogenase activity"/>
    <property type="evidence" value="ECO:0007669"/>
    <property type="project" value="UniProtKB-EC"/>
</dbReference>
<organism evidence="11 12">
    <name type="scientific">Chitinophaga eiseniae</name>
    <dbReference type="NCBI Taxonomy" id="634771"/>
    <lineage>
        <taxon>Bacteria</taxon>
        <taxon>Pseudomonadati</taxon>
        <taxon>Bacteroidota</taxon>
        <taxon>Chitinophagia</taxon>
        <taxon>Chitinophagales</taxon>
        <taxon>Chitinophagaceae</taxon>
        <taxon>Chitinophaga</taxon>
    </lineage>
</organism>
<dbReference type="Gene3D" id="3.20.20.220">
    <property type="match status" value="1"/>
</dbReference>
<evidence type="ECO:0000256" key="5">
    <source>
        <dbReference type="ARBA" id="ARBA00022827"/>
    </source>
</evidence>
<feature type="domain" description="Proline dehydrogenase" evidence="10">
    <location>
        <begin position="54"/>
        <end position="298"/>
    </location>
</feature>
<dbReference type="InterPro" id="IPR029041">
    <property type="entry name" value="FAD-linked_oxidoreductase-like"/>
</dbReference>
<evidence type="ECO:0000256" key="3">
    <source>
        <dbReference type="ARBA" id="ARBA00022630"/>
    </source>
</evidence>
<evidence type="ECO:0000313" key="11">
    <source>
        <dbReference type="EMBL" id="SKA41236.1"/>
    </source>
</evidence>
<evidence type="ECO:0000256" key="8">
    <source>
        <dbReference type="ARBA" id="ARBA00048779"/>
    </source>
</evidence>
<comment type="pathway">
    <text evidence="1">Amino-acid degradation; L-proline degradation into L-glutamate; L-glutamate from L-proline: step 1/2.</text>
</comment>
<keyword evidence="5 9" id="KW-0274">FAD</keyword>
<reference evidence="12" key="1">
    <citation type="submission" date="2017-02" db="EMBL/GenBank/DDBJ databases">
        <authorList>
            <person name="Varghese N."/>
            <person name="Submissions S."/>
        </authorList>
    </citation>
    <scope>NUCLEOTIDE SEQUENCE [LARGE SCALE GENOMIC DNA]</scope>
    <source>
        <strain evidence="12">DSM 22224</strain>
    </source>
</reference>
<evidence type="ECO:0000313" key="12">
    <source>
        <dbReference type="Proteomes" id="UP000190367"/>
    </source>
</evidence>
<comment type="cofactor">
    <cofactor evidence="9">
        <name>FAD</name>
        <dbReference type="ChEBI" id="CHEBI:57692"/>
    </cofactor>
    <text evidence="9">Binds 1 FAD per subunit.</text>
</comment>
<keyword evidence="4 9" id="KW-0547">Nucleotide-binding</keyword>
<dbReference type="RefSeq" id="WP_078672175.1">
    <property type="nucleotide sequence ID" value="NZ_FUWZ01000005.1"/>
</dbReference>
<feature type="binding site" evidence="9">
    <location>
        <position position="169"/>
    </location>
    <ligand>
        <name>FAD</name>
        <dbReference type="ChEBI" id="CHEBI:57692"/>
    </ligand>
</feature>
<evidence type="ECO:0000256" key="2">
    <source>
        <dbReference type="ARBA" id="ARBA00012695"/>
    </source>
</evidence>
<keyword evidence="7" id="KW-0642">Proline metabolism</keyword>
<evidence type="ECO:0000256" key="6">
    <source>
        <dbReference type="ARBA" id="ARBA00023002"/>
    </source>
</evidence>
<dbReference type="PIRSF" id="PIRSF000196">
    <property type="entry name" value="Pro_dehydrog"/>
    <property type="match status" value="1"/>
</dbReference>
<dbReference type="GO" id="GO:0000166">
    <property type="term" value="F:nucleotide binding"/>
    <property type="evidence" value="ECO:0007669"/>
    <property type="project" value="UniProtKB-KW"/>
</dbReference>
<keyword evidence="3" id="KW-0285">Flavoprotein</keyword>
<evidence type="ECO:0000256" key="4">
    <source>
        <dbReference type="ARBA" id="ARBA00022741"/>
    </source>
</evidence>
<keyword evidence="6" id="KW-0560">Oxidoreductase</keyword>
<evidence type="ECO:0000256" key="9">
    <source>
        <dbReference type="PIRSR" id="PIRSR000196-2"/>
    </source>
</evidence>
<keyword evidence="12" id="KW-1185">Reference proteome</keyword>
<dbReference type="EMBL" id="FUWZ01000005">
    <property type="protein sequence ID" value="SKA41236.1"/>
    <property type="molecule type" value="Genomic_DNA"/>
</dbReference>